<dbReference type="RefSeq" id="WP_118024872.1">
    <property type="nucleotide sequence ID" value="NZ_CAUBDO010000036.1"/>
</dbReference>
<name>A0A413S3G0_9FIRM</name>
<dbReference type="Proteomes" id="UP000284598">
    <property type="component" value="Unassembled WGS sequence"/>
</dbReference>
<proteinExistence type="predicted"/>
<organism evidence="2 3">
    <name type="scientific">Eubacterium ventriosum</name>
    <dbReference type="NCBI Taxonomy" id="39496"/>
    <lineage>
        <taxon>Bacteria</taxon>
        <taxon>Bacillati</taxon>
        <taxon>Bacillota</taxon>
        <taxon>Clostridia</taxon>
        <taxon>Eubacteriales</taxon>
        <taxon>Eubacteriaceae</taxon>
        <taxon>Eubacterium</taxon>
    </lineage>
</organism>
<protein>
    <submittedName>
        <fullName evidence="2">Uncharacterized protein</fullName>
    </submittedName>
</protein>
<accession>A0A413S3G0</accession>
<keyword evidence="1" id="KW-0732">Signal</keyword>
<evidence type="ECO:0000313" key="2">
    <source>
        <dbReference type="EMBL" id="RHA56086.1"/>
    </source>
</evidence>
<evidence type="ECO:0000313" key="3">
    <source>
        <dbReference type="Proteomes" id="UP000284598"/>
    </source>
</evidence>
<feature type="signal peptide" evidence="1">
    <location>
        <begin position="1"/>
        <end position="24"/>
    </location>
</feature>
<gene>
    <name evidence="2" type="ORF">DW929_03105</name>
</gene>
<evidence type="ECO:0000256" key="1">
    <source>
        <dbReference type="SAM" id="SignalP"/>
    </source>
</evidence>
<dbReference type="AlphaFoldDB" id="A0A413S3G0"/>
<feature type="chain" id="PRO_5019427982" evidence="1">
    <location>
        <begin position="25"/>
        <end position="226"/>
    </location>
</feature>
<dbReference type="EMBL" id="QSFO01000003">
    <property type="protein sequence ID" value="RHA56086.1"/>
    <property type="molecule type" value="Genomic_DNA"/>
</dbReference>
<comment type="caution">
    <text evidence="2">The sequence shown here is derived from an EMBL/GenBank/DDBJ whole genome shotgun (WGS) entry which is preliminary data.</text>
</comment>
<reference evidence="2 3" key="1">
    <citation type="submission" date="2018-08" db="EMBL/GenBank/DDBJ databases">
        <title>A genome reference for cultivated species of the human gut microbiota.</title>
        <authorList>
            <person name="Zou Y."/>
            <person name="Xue W."/>
            <person name="Luo G."/>
        </authorList>
    </citation>
    <scope>NUCLEOTIDE SEQUENCE [LARGE SCALE GENOMIC DNA]</scope>
    <source>
        <strain evidence="2 3">AM43-2</strain>
    </source>
</reference>
<sequence length="226" mass="25648">MKKLLSLITICMITTLCISINSSAATFGDNLTYDKVSNAEIATKTNQFFQEGTIHITNKQEIKEYQESMGLKYDPDVIEIYRHIDVPNENAMIQTLYFGDDYCIKNKKVTRKTDKSNVLRQYKRPAGKVKISESVSISNTFSASGGVTSKILNAQLGYNVTKTNKFSISWSNTYKYPVTIKIYPIYSITTGEVWEKDLFFDDHVGNFTAKKAIGDDIVVKQRKTKK</sequence>